<reference evidence="10" key="1">
    <citation type="submission" date="2020-05" db="EMBL/GenBank/DDBJ databases">
        <title>Sulfur intermediates as new biogeochemical hubs in an aquatic model microbial ecosystem.</title>
        <authorList>
            <person name="Vigneron A."/>
        </authorList>
    </citation>
    <scope>NUCLEOTIDE SEQUENCE</scope>
    <source>
        <strain evidence="10">Bin.250</strain>
    </source>
</reference>
<dbReference type="GO" id="GO:0016627">
    <property type="term" value="F:oxidoreductase activity, acting on the CH-CH group of donors"/>
    <property type="evidence" value="ECO:0007669"/>
    <property type="project" value="InterPro"/>
</dbReference>
<evidence type="ECO:0000259" key="9">
    <source>
        <dbReference type="Pfam" id="PF02771"/>
    </source>
</evidence>
<evidence type="ECO:0000259" key="7">
    <source>
        <dbReference type="Pfam" id="PF00441"/>
    </source>
</evidence>
<feature type="domain" description="Acyl-CoA oxidase/dehydrogenase middle" evidence="8">
    <location>
        <begin position="126"/>
        <end position="219"/>
    </location>
</feature>
<dbReference type="InterPro" id="IPR046373">
    <property type="entry name" value="Acyl-CoA_Oxase/DH_mid-dom_sf"/>
</dbReference>
<gene>
    <name evidence="10" type="ORF">HQ497_13785</name>
</gene>
<dbReference type="Pfam" id="PF02771">
    <property type="entry name" value="Acyl-CoA_dh_N"/>
    <property type="match status" value="1"/>
</dbReference>
<keyword evidence="5 6" id="KW-0560">Oxidoreductase</keyword>
<dbReference type="PANTHER" id="PTHR43292">
    <property type="entry name" value="ACYL-COA DEHYDROGENASE"/>
    <property type="match status" value="1"/>
</dbReference>
<dbReference type="PANTHER" id="PTHR43292:SF3">
    <property type="entry name" value="ACYL-COA DEHYDROGENASE FADE29"/>
    <property type="match status" value="1"/>
</dbReference>
<dbReference type="InterPro" id="IPR013786">
    <property type="entry name" value="AcylCoA_DH/ox_N"/>
</dbReference>
<dbReference type="SUPFAM" id="SSF47203">
    <property type="entry name" value="Acyl-CoA dehydrogenase C-terminal domain-like"/>
    <property type="match status" value="1"/>
</dbReference>
<dbReference type="SUPFAM" id="SSF56645">
    <property type="entry name" value="Acyl-CoA dehydrogenase NM domain-like"/>
    <property type="match status" value="1"/>
</dbReference>
<proteinExistence type="inferred from homology"/>
<comment type="similarity">
    <text evidence="2 6">Belongs to the acyl-CoA dehydrogenase family.</text>
</comment>
<evidence type="ECO:0000256" key="5">
    <source>
        <dbReference type="ARBA" id="ARBA00023002"/>
    </source>
</evidence>
<dbReference type="InterPro" id="IPR037069">
    <property type="entry name" value="AcylCoA_DH/ox_N_sf"/>
</dbReference>
<feature type="domain" description="Acyl-CoA dehydrogenase/oxidase N-terminal" evidence="9">
    <location>
        <begin position="3"/>
        <end position="122"/>
    </location>
</feature>
<evidence type="ECO:0000256" key="4">
    <source>
        <dbReference type="ARBA" id="ARBA00022827"/>
    </source>
</evidence>
<feature type="domain" description="Acyl-CoA dehydrogenase/oxidase C-terminal" evidence="7">
    <location>
        <begin position="232"/>
        <end position="391"/>
    </location>
</feature>
<dbReference type="InterPro" id="IPR009100">
    <property type="entry name" value="AcylCoA_DH/oxidase_NM_dom_sf"/>
</dbReference>
<keyword evidence="4 6" id="KW-0274">FAD</keyword>
<keyword evidence="3 6" id="KW-0285">Flavoprotein</keyword>
<evidence type="ECO:0000256" key="1">
    <source>
        <dbReference type="ARBA" id="ARBA00001974"/>
    </source>
</evidence>
<dbReference type="InterPro" id="IPR036250">
    <property type="entry name" value="AcylCo_DH-like_C"/>
</dbReference>
<name>A0A972W181_9GAMM</name>
<evidence type="ECO:0000313" key="10">
    <source>
        <dbReference type="EMBL" id="NQV66427.1"/>
    </source>
</evidence>
<dbReference type="AlphaFoldDB" id="A0A972W181"/>
<organism evidence="10 11">
    <name type="scientific">SAR86 cluster bacterium</name>
    <dbReference type="NCBI Taxonomy" id="2030880"/>
    <lineage>
        <taxon>Bacteria</taxon>
        <taxon>Pseudomonadati</taxon>
        <taxon>Pseudomonadota</taxon>
        <taxon>Gammaproteobacteria</taxon>
        <taxon>SAR86 cluster</taxon>
    </lineage>
</organism>
<dbReference type="Gene3D" id="1.20.140.10">
    <property type="entry name" value="Butyryl-CoA Dehydrogenase, subunit A, domain 3"/>
    <property type="match status" value="1"/>
</dbReference>
<protein>
    <submittedName>
        <fullName evidence="10">Acyl-CoA dehydrogenase family protein</fullName>
    </submittedName>
</protein>
<dbReference type="InterPro" id="IPR009075">
    <property type="entry name" value="AcylCo_DH/oxidase_C"/>
</dbReference>
<dbReference type="GO" id="GO:0050660">
    <property type="term" value="F:flavin adenine dinucleotide binding"/>
    <property type="evidence" value="ECO:0007669"/>
    <property type="project" value="InterPro"/>
</dbReference>
<accession>A0A972W181</accession>
<sequence>MTRELDAFRTETRAWLATNCPPGARGPGFIPWGSQKIALEPDTALWLERMSARGWTVPSWPQEYGGAGVSREEYMVIQQEMRRIDARPALTGRGINYIGPTILEFGTPAQKARWLPSMARGEGGWCMGYSEPAAGSDLANLQMRCVDGGDLWRLNGMKTWTSDGIYGDWIFCLVRTAPDKPKHDGISLVLVKMDQPGVRVRPIRLISGNSPFAETFFEDAVAAKDDLIGPINQGWGIGKRLLQYERSVHGGVNTSGAQVEQKTQSLAEIARHYLGSAAADTRLSDLQFRNRLLTLEMNSRAYALTQQRIIAETQTSAPSLATSILKVKGAEFTQERTEVLQQAMGTQGIGWEDEGFTAAEIDANRDWLTTRAVSIYGGTSEIQKNIIAKRVIGLPD</sequence>
<dbReference type="InterPro" id="IPR052161">
    <property type="entry name" value="Mycobact_Acyl-CoA_DH"/>
</dbReference>
<dbReference type="EMBL" id="JABMOJ010000518">
    <property type="protein sequence ID" value="NQV66427.1"/>
    <property type="molecule type" value="Genomic_DNA"/>
</dbReference>
<comment type="cofactor">
    <cofactor evidence="1 6">
        <name>FAD</name>
        <dbReference type="ChEBI" id="CHEBI:57692"/>
    </cofactor>
</comment>
<dbReference type="Gene3D" id="1.10.540.10">
    <property type="entry name" value="Acyl-CoA dehydrogenase/oxidase, N-terminal domain"/>
    <property type="match status" value="1"/>
</dbReference>
<evidence type="ECO:0000256" key="6">
    <source>
        <dbReference type="RuleBase" id="RU362125"/>
    </source>
</evidence>
<dbReference type="Pfam" id="PF00441">
    <property type="entry name" value="Acyl-CoA_dh_1"/>
    <property type="match status" value="1"/>
</dbReference>
<dbReference type="Gene3D" id="2.40.110.10">
    <property type="entry name" value="Butyryl-CoA Dehydrogenase, subunit A, domain 2"/>
    <property type="match status" value="1"/>
</dbReference>
<dbReference type="Pfam" id="PF02770">
    <property type="entry name" value="Acyl-CoA_dh_M"/>
    <property type="match status" value="1"/>
</dbReference>
<dbReference type="Proteomes" id="UP000754644">
    <property type="component" value="Unassembled WGS sequence"/>
</dbReference>
<evidence type="ECO:0000256" key="2">
    <source>
        <dbReference type="ARBA" id="ARBA00009347"/>
    </source>
</evidence>
<evidence type="ECO:0000256" key="3">
    <source>
        <dbReference type="ARBA" id="ARBA00022630"/>
    </source>
</evidence>
<evidence type="ECO:0000259" key="8">
    <source>
        <dbReference type="Pfam" id="PF02770"/>
    </source>
</evidence>
<comment type="caution">
    <text evidence="10">The sequence shown here is derived from an EMBL/GenBank/DDBJ whole genome shotgun (WGS) entry which is preliminary data.</text>
</comment>
<evidence type="ECO:0000313" key="11">
    <source>
        <dbReference type="Proteomes" id="UP000754644"/>
    </source>
</evidence>
<dbReference type="InterPro" id="IPR006091">
    <property type="entry name" value="Acyl-CoA_Oxase/DH_mid-dom"/>
</dbReference>
<dbReference type="GO" id="GO:0005886">
    <property type="term" value="C:plasma membrane"/>
    <property type="evidence" value="ECO:0007669"/>
    <property type="project" value="TreeGrafter"/>
</dbReference>